<dbReference type="NCBIfam" id="NF001422">
    <property type="entry name" value="PRK00296.1"/>
    <property type="match status" value="1"/>
</dbReference>
<keyword evidence="3" id="KW-0131">Cell cycle</keyword>
<reference evidence="5" key="1">
    <citation type="submission" date="2010-12" db="EMBL/GenBank/DDBJ databases">
        <title>The genome sequence of Filifactor alocis strain ATCC 35896.</title>
        <authorList>
            <consortium name="The Broad Institute Genome Sequencing Platform"/>
            <person name="Ward D."/>
            <person name="Earl A."/>
            <person name="Feldgarden M."/>
            <person name="Young S.K."/>
            <person name="Gargeya S."/>
            <person name="Zeng Q."/>
            <person name="Alvarado L."/>
            <person name="Berlin A."/>
            <person name="Bochicchio J."/>
            <person name="Chapman S.B."/>
            <person name="Chen Z."/>
            <person name="Freedman E."/>
            <person name="Gellesch M."/>
            <person name="Goldberg J."/>
            <person name="Griggs A."/>
            <person name="Gujja S."/>
            <person name="Heilman E."/>
            <person name="Heiman D."/>
            <person name="Howarth C."/>
            <person name="Mehta T."/>
            <person name="Neiman D."/>
            <person name="Pearson M."/>
            <person name="Roberts A."/>
            <person name="Saif S."/>
            <person name="Shea T."/>
            <person name="Shenoy N."/>
            <person name="Sisk P."/>
            <person name="Stolte C."/>
            <person name="Sykes S."/>
            <person name="White J."/>
            <person name="Yandava C."/>
            <person name="Izard J."/>
            <person name="Blanton J.M."/>
            <person name="Baranova O.V."/>
            <person name="Tanner A.C."/>
            <person name="Dewhirst F.E."/>
            <person name="Haas B."/>
            <person name="Nusbaum C."/>
            <person name="Birren B."/>
        </authorList>
    </citation>
    <scope>NUCLEOTIDE SEQUENCE [LARGE SCALE GENOMIC DNA]</scope>
    <source>
        <strain evidence="5">ATCC 35896 / CCUG 47790 / D40 B5</strain>
    </source>
</reference>
<name>D6GSJ4_FILAD</name>
<accession>D6GSJ4</accession>
<evidence type="ECO:0000313" key="5">
    <source>
        <dbReference type="Proteomes" id="UP000007468"/>
    </source>
</evidence>
<evidence type="ECO:0000313" key="4">
    <source>
        <dbReference type="EMBL" id="EFE28635.1"/>
    </source>
</evidence>
<dbReference type="Proteomes" id="UP000007468">
    <property type="component" value="Chromosome"/>
</dbReference>
<keyword evidence="3 4" id="KW-0132">Cell division</keyword>
<proteinExistence type="inferred from homology"/>
<dbReference type="SUPFAM" id="SSF55229">
    <property type="entry name" value="Cell division protein MinE topological specificity domain"/>
    <property type="match status" value="1"/>
</dbReference>
<evidence type="ECO:0000256" key="2">
    <source>
        <dbReference type="ARBA" id="ARBA00025265"/>
    </source>
</evidence>
<dbReference type="GO" id="GO:0051301">
    <property type="term" value="P:cell division"/>
    <property type="evidence" value="ECO:0007669"/>
    <property type="project" value="UniProtKB-KW"/>
</dbReference>
<dbReference type="OrthoDB" id="9796578at2"/>
<dbReference type="Gene3D" id="3.30.1070.10">
    <property type="entry name" value="Cell division topological specificity factor MinE"/>
    <property type="match status" value="1"/>
</dbReference>
<dbReference type="eggNOG" id="COG0851">
    <property type="taxonomic scope" value="Bacteria"/>
</dbReference>
<dbReference type="STRING" id="546269.HMPREF0389_00552"/>
<gene>
    <name evidence="3 4" type="primary">minE</name>
    <name evidence="4" type="ordered locus">HMPREF0389_00552</name>
</gene>
<dbReference type="GO" id="GO:0032955">
    <property type="term" value="P:regulation of division septum assembly"/>
    <property type="evidence" value="ECO:0007669"/>
    <property type="project" value="InterPro"/>
</dbReference>
<dbReference type="HAMAP" id="MF_00262">
    <property type="entry name" value="MinE"/>
    <property type="match status" value="1"/>
</dbReference>
<organism evidence="4 5">
    <name type="scientific">Filifactor alocis (strain ATCC 35896 / CCUG 47790 / D40 B5)</name>
    <name type="common">Fusobacterium alocis</name>
    <dbReference type="NCBI Taxonomy" id="546269"/>
    <lineage>
        <taxon>Bacteria</taxon>
        <taxon>Bacillati</taxon>
        <taxon>Bacillota</taxon>
        <taxon>Clostridia</taxon>
        <taxon>Peptostreptococcales</taxon>
        <taxon>Filifactoraceae</taxon>
        <taxon>Filifactor</taxon>
    </lineage>
</organism>
<keyword evidence="5" id="KW-1185">Reference proteome</keyword>
<evidence type="ECO:0000256" key="3">
    <source>
        <dbReference type="HAMAP-Rule" id="MF_00262"/>
    </source>
</evidence>
<dbReference type="KEGG" id="faa:HMPREF0389_00552"/>
<dbReference type="EMBL" id="CP002390">
    <property type="protein sequence ID" value="EFE28635.1"/>
    <property type="molecule type" value="Genomic_DNA"/>
</dbReference>
<dbReference type="InterPro" id="IPR036707">
    <property type="entry name" value="MinE_sf"/>
</dbReference>
<dbReference type="Pfam" id="PF03776">
    <property type="entry name" value="MinE"/>
    <property type="match status" value="1"/>
</dbReference>
<dbReference type="AlphaFoldDB" id="D6GSJ4"/>
<sequence>MGVFSFFRTEKKSKNIAKDRLKLVLIHDKSGGYSPQILEKLQAEILSVITNYLEVDEEQVEIKIIKTKKNTEDDMVSSLVANVPIKKIK</sequence>
<dbReference type="NCBIfam" id="TIGR01215">
    <property type="entry name" value="minE"/>
    <property type="match status" value="1"/>
</dbReference>
<comment type="similarity">
    <text evidence="1 3">Belongs to the MinE family.</text>
</comment>
<dbReference type="RefSeq" id="WP_014261760.1">
    <property type="nucleotide sequence ID" value="NC_016630.1"/>
</dbReference>
<evidence type="ECO:0000256" key="1">
    <source>
        <dbReference type="ARBA" id="ARBA00008168"/>
    </source>
</evidence>
<comment type="function">
    <text evidence="2 3">Prevents the cell division inhibition by proteins MinC and MinD at internal division sites while permitting inhibition at polar sites. This ensures cell division at the proper site by restricting the formation of a division septum at the midpoint of the long axis of the cell.</text>
</comment>
<protein>
    <recommendedName>
        <fullName evidence="3">Cell division topological specificity factor</fullName>
    </recommendedName>
</protein>
<dbReference type="PATRIC" id="fig|546269.5.peg.94"/>
<dbReference type="InterPro" id="IPR005527">
    <property type="entry name" value="MinE"/>
</dbReference>